<evidence type="ECO:0000313" key="3">
    <source>
        <dbReference type="Proteomes" id="UP000031977"/>
    </source>
</evidence>
<keyword evidence="1" id="KW-0472">Membrane</keyword>
<organism evidence="2 3">
    <name type="scientific">Vibrio mytili</name>
    <dbReference type="NCBI Taxonomy" id="50718"/>
    <lineage>
        <taxon>Bacteria</taxon>
        <taxon>Pseudomonadati</taxon>
        <taxon>Pseudomonadota</taxon>
        <taxon>Gammaproteobacteria</taxon>
        <taxon>Vibrionales</taxon>
        <taxon>Vibrionaceae</taxon>
        <taxon>Vibrio</taxon>
    </lineage>
</organism>
<keyword evidence="1" id="KW-1133">Transmembrane helix</keyword>
<feature type="transmembrane region" description="Helical" evidence="1">
    <location>
        <begin position="31"/>
        <end position="54"/>
    </location>
</feature>
<sequence length="67" mass="7558">MNILLMIATVFLAKFIGSQMGFTYSLFSAPFSLKLALIDFSLYVVAGVVINFVYNKAKHAFKTFRQN</sequence>
<evidence type="ECO:0000313" key="2">
    <source>
        <dbReference type="EMBL" id="KIN09382.1"/>
    </source>
</evidence>
<dbReference type="EMBL" id="JXOK01000082">
    <property type="protein sequence ID" value="KIN09382.1"/>
    <property type="molecule type" value="Genomic_DNA"/>
</dbReference>
<comment type="caution">
    <text evidence="2">The sequence shown here is derived from an EMBL/GenBank/DDBJ whole genome shotgun (WGS) entry which is preliminary data.</text>
</comment>
<dbReference type="OrthoDB" id="5891985at2"/>
<proteinExistence type="predicted"/>
<keyword evidence="3" id="KW-1185">Reference proteome</keyword>
<keyword evidence="1" id="KW-0812">Transmembrane</keyword>
<accession>A0A0C3I4V5</accession>
<name>A0A0C3I4V5_9VIBR</name>
<evidence type="ECO:0000256" key="1">
    <source>
        <dbReference type="SAM" id="Phobius"/>
    </source>
</evidence>
<reference evidence="2 3" key="1">
    <citation type="submission" date="2015-01" db="EMBL/GenBank/DDBJ databases">
        <title>Draft genome of Vibrio mytili type strain CAIM 528.</title>
        <authorList>
            <person name="Gonzalez-Castillo A."/>
            <person name="Gomez-Gil B."/>
            <person name="Enciso-Ibarra J."/>
        </authorList>
    </citation>
    <scope>NUCLEOTIDE SEQUENCE [LARGE SCALE GENOMIC DNA]</scope>
    <source>
        <strain evidence="2 3">CAIM 528</strain>
    </source>
</reference>
<dbReference type="AlphaFoldDB" id="A0A0C3I4V5"/>
<gene>
    <name evidence="2" type="ORF">SU60_20275</name>
</gene>
<dbReference type="Proteomes" id="UP000031977">
    <property type="component" value="Unassembled WGS sequence"/>
</dbReference>
<protein>
    <submittedName>
        <fullName evidence="2">Uncharacterized protein</fullName>
    </submittedName>
</protein>